<gene>
    <name evidence="1" type="ORF">JGUZn3_22220</name>
</gene>
<reference evidence="1 2" key="1">
    <citation type="submission" date="2020-08" db="EMBL/GenBank/DDBJ databases">
        <title>Complete genome sequence of Entomobacter blattae G55GP.</title>
        <authorList>
            <person name="Poehlein A."/>
            <person name="Guzman J."/>
            <person name="Daniel R."/>
            <person name="Vilcinskas A."/>
        </authorList>
    </citation>
    <scope>NUCLEOTIDE SEQUENCE [LARGE SCALE GENOMIC DNA]</scope>
    <source>
        <strain evidence="1 2">G55GP</strain>
    </source>
</reference>
<proteinExistence type="predicted"/>
<evidence type="ECO:0000313" key="1">
    <source>
        <dbReference type="EMBL" id="QNT79423.1"/>
    </source>
</evidence>
<dbReference type="EMBL" id="CP060244">
    <property type="protein sequence ID" value="QNT79423.1"/>
    <property type="molecule type" value="Genomic_DNA"/>
</dbReference>
<dbReference type="RefSeq" id="WP_203413587.1">
    <property type="nucleotide sequence ID" value="NZ_CP060244.1"/>
</dbReference>
<protein>
    <submittedName>
        <fullName evidence="1">Uncharacterized protein</fullName>
    </submittedName>
</protein>
<accession>A0A7H1NUG3</accession>
<name>A0A7H1NUG3_9PROT</name>
<sequence length="63" mass="7830">MTNDVLTEQDRLANHAVWKRTFHYYRRLAFQRKELPGKRLWAKTRMKFCQEMMERFKAPVEQL</sequence>
<dbReference type="KEGG" id="ebla:JGUZn3_22220"/>
<dbReference type="Proteomes" id="UP000516349">
    <property type="component" value="Chromosome"/>
</dbReference>
<organism evidence="1 2">
    <name type="scientific">Entomobacter blattae</name>
    <dbReference type="NCBI Taxonomy" id="2762277"/>
    <lineage>
        <taxon>Bacteria</taxon>
        <taxon>Pseudomonadati</taxon>
        <taxon>Pseudomonadota</taxon>
        <taxon>Alphaproteobacteria</taxon>
        <taxon>Acetobacterales</taxon>
        <taxon>Acetobacteraceae</taxon>
        <taxon>Entomobacter</taxon>
    </lineage>
</organism>
<evidence type="ECO:0000313" key="2">
    <source>
        <dbReference type="Proteomes" id="UP000516349"/>
    </source>
</evidence>
<dbReference type="AlphaFoldDB" id="A0A7H1NUG3"/>
<keyword evidence="2" id="KW-1185">Reference proteome</keyword>